<organism evidence="1 2">
    <name type="scientific">Candidatus Jacksonbacteria bacterium RIFCSPLOWO2_02_FULL_44_20</name>
    <dbReference type="NCBI Taxonomy" id="1798460"/>
    <lineage>
        <taxon>Bacteria</taxon>
        <taxon>Candidatus Jacksoniibacteriota</taxon>
    </lineage>
</organism>
<accession>A0A1G2A601</accession>
<name>A0A1G2A601_9BACT</name>
<dbReference type="Proteomes" id="UP000178315">
    <property type="component" value="Unassembled WGS sequence"/>
</dbReference>
<dbReference type="EMBL" id="MHJU01000038">
    <property type="protein sequence ID" value="OGY72298.1"/>
    <property type="molecule type" value="Genomic_DNA"/>
</dbReference>
<proteinExistence type="predicted"/>
<gene>
    <name evidence="1" type="ORF">A3H61_00750</name>
</gene>
<dbReference type="AlphaFoldDB" id="A0A1G2A601"/>
<sequence length="109" mass="12587">MVENPLNFQAYKKEITLLDPILDGLGCKEAERSHQTFDEARQTIWTDLQKAYFNGQVMWLRKIDKVFGNGMLRRVGELLTMSKLSTGDQFPKLITDLRSKVEEIKNASH</sequence>
<protein>
    <submittedName>
        <fullName evidence="1">Uncharacterized protein</fullName>
    </submittedName>
</protein>
<evidence type="ECO:0000313" key="2">
    <source>
        <dbReference type="Proteomes" id="UP000178315"/>
    </source>
</evidence>
<reference evidence="1 2" key="1">
    <citation type="journal article" date="2016" name="Nat. Commun.">
        <title>Thousands of microbial genomes shed light on interconnected biogeochemical processes in an aquifer system.</title>
        <authorList>
            <person name="Anantharaman K."/>
            <person name="Brown C.T."/>
            <person name="Hug L.A."/>
            <person name="Sharon I."/>
            <person name="Castelle C.J."/>
            <person name="Probst A.J."/>
            <person name="Thomas B.C."/>
            <person name="Singh A."/>
            <person name="Wilkins M.J."/>
            <person name="Karaoz U."/>
            <person name="Brodie E.L."/>
            <person name="Williams K.H."/>
            <person name="Hubbard S.S."/>
            <person name="Banfield J.F."/>
        </authorList>
    </citation>
    <scope>NUCLEOTIDE SEQUENCE [LARGE SCALE GENOMIC DNA]</scope>
</reference>
<evidence type="ECO:0000313" key="1">
    <source>
        <dbReference type="EMBL" id="OGY72298.1"/>
    </source>
</evidence>
<comment type="caution">
    <text evidence="1">The sequence shown here is derived from an EMBL/GenBank/DDBJ whole genome shotgun (WGS) entry which is preliminary data.</text>
</comment>